<dbReference type="OMA" id="ATTIYEW"/>
<accession>A0A0D2QMP0</accession>
<dbReference type="Pfam" id="PF24925">
    <property type="entry name" value="DUF7746"/>
    <property type="match status" value="1"/>
</dbReference>
<dbReference type="PANTHER" id="PTHR33054:SF9">
    <property type="entry name" value="CCHC-TYPE DOMAIN-CONTAINING PROTEIN"/>
    <property type="match status" value="1"/>
</dbReference>
<organism evidence="3 4">
    <name type="scientific">Gossypium raimondii</name>
    <name type="common">Peruvian cotton</name>
    <name type="synonym">Gossypium klotzschianum subsp. raimondii</name>
    <dbReference type="NCBI Taxonomy" id="29730"/>
    <lineage>
        <taxon>Eukaryota</taxon>
        <taxon>Viridiplantae</taxon>
        <taxon>Streptophyta</taxon>
        <taxon>Embryophyta</taxon>
        <taxon>Tracheophyta</taxon>
        <taxon>Spermatophyta</taxon>
        <taxon>Magnoliopsida</taxon>
        <taxon>eudicotyledons</taxon>
        <taxon>Gunneridae</taxon>
        <taxon>Pentapetalae</taxon>
        <taxon>rosids</taxon>
        <taxon>malvids</taxon>
        <taxon>Malvales</taxon>
        <taxon>Malvaceae</taxon>
        <taxon>Malvoideae</taxon>
        <taxon>Gossypium</taxon>
    </lineage>
</organism>
<dbReference type="Pfam" id="PF24496">
    <property type="entry name" value="DUF7588"/>
    <property type="match status" value="1"/>
</dbReference>
<feature type="domain" description="DUF7588" evidence="1">
    <location>
        <begin position="80"/>
        <end position="136"/>
    </location>
</feature>
<reference evidence="3 4" key="1">
    <citation type="journal article" date="2012" name="Nature">
        <title>Repeated polyploidization of Gossypium genomes and the evolution of spinnable cotton fibres.</title>
        <authorList>
            <person name="Paterson A.H."/>
            <person name="Wendel J.F."/>
            <person name="Gundlach H."/>
            <person name="Guo H."/>
            <person name="Jenkins J."/>
            <person name="Jin D."/>
            <person name="Llewellyn D."/>
            <person name="Showmaker K.C."/>
            <person name="Shu S."/>
            <person name="Udall J."/>
            <person name="Yoo M.J."/>
            <person name="Byers R."/>
            <person name="Chen W."/>
            <person name="Doron-Faigenboim A."/>
            <person name="Duke M.V."/>
            <person name="Gong L."/>
            <person name="Grimwood J."/>
            <person name="Grover C."/>
            <person name="Grupp K."/>
            <person name="Hu G."/>
            <person name="Lee T.H."/>
            <person name="Li J."/>
            <person name="Lin L."/>
            <person name="Liu T."/>
            <person name="Marler B.S."/>
            <person name="Page J.T."/>
            <person name="Roberts A.W."/>
            <person name="Romanel E."/>
            <person name="Sanders W.S."/>
            <person name="Szadkowski E."/>
            <person name="Tan X."/>
            <person name="Tang H."/>
            <person name="Xu C."/>
            <person name="Wang J."/>
            <person name="Wang Z."/>
            <person name="Zhang D."/>
            <person name="Zhang L."/>
            <person name="Ashrafi H."/>
            <person name="Bedon F."/>
            <person name="Bowers J.E."/>
            <person name="Brubaker C.L."/>
            <person name="Chee P.W."/>
            <person name="Das S."/>
            <person name="Gingle A.R."/>
            <person name="Haigler C.H."/>
            <person name="Harker D."/>
            <person name="Hoffmann L.V."/>
            <person name="Hovav R."/>
            <person name="Jones D.C."/>
            <person name="Lemke C."/>
            <person name="Mansoor S."/>
            <person name="ur Rahman M."/>
            <person name="Rainville L.N."/>
            <person name="Rambani A."/>
            <person name="Reddy U.K."/>
            <person name="Rong J.K."/>
            <person name="Saranga Y."/>
            <person name="Scheffler B.E."/>
            <person name="Scheffler J.A."/>
            <person name="Stelly D.M."/>
            <person name="Triplett B.A."/>
            <person name="Van Deynze A."/>
            <person name="Vaslin M.F."/>
            <person name="Waghmare V.N."/>
            <person name="Walford S.A."/>
            <person name="Wright R.J."/>
            <person name="Zaki E.A."/>
            <person name="Zhang T."/>
            <person name="Dennis E.S."/>
            <person name="Mayer K.F."/>
            <person name="Peterson D.G."/>
            <person name="Rokhsar D.S."/>
            <person name="Wang X."/>
            <person name="Schmutz J."/>
        </authorList>
    </citation>
    <scope>NUCLEOTIDE SEQUENCE [LARGE SCALE GENOMIC DNA]</scope>
</reference>
<evidence type="ECO:0000259" key="2">
    <source>
        <dbReference type="Pfam" id="PF24925"/>
    </source>
</evidence>
<dbReference type="InterPro" id="IPR056648">
    <property type="entry name" value="DUF7746"/>
</dbReference>
<dbReference type="PANTHER" id="PTHR33054">
    <property type="entry name" value="CCHC-TYPE DOMAIN-CONTAINING PROTEIN"/>
    <property type="match status" value="1"/>
</dbReference>
<dbReference type="Gramene" id="KJB08535">
    <property type="protein sequence ID" value="KJB08535"/>
    <property type="gene ID" value="B456_001G087300"/>
</dbReference>
<feature type="domain" description="DUF7746" evidence="2">
    <location>
        <begin position="230"/>
        <end position="307"/>
    </location>
</feature>
<dbReference type="AlphaFoldDB" id="A0A0D2QMP0"/>
<sequence length="313" mass="36631">MPPRYSFEIGSTSTTFRRLNLEEESNLETQTVDFKTARAIVSSIPTTFRTNLQGIDNSSNIAQPIYTIQKESPQNSPNIKHFYSNKNKQKREDYFKNYNDKKESILQEYYEFINIHKIHIKFFEWFEEYYSESVNTIKHNTKWQTNKGEVESRHPPLMEVQYLHKNTGIKANPLRMGAPDAGEQISLKDIKMIVEQNNYTNINLHTIGKQLDYIENLVESQPIKKEPNKYNATTIYEWNIDGVFEYNVLSLLQQMTMVSNVYKTQNQNGLISDHAMANLLVAGFTSQLKGWWDHALTKTQQEEILKLIKKDNQ</sequence>
<dbReference type="EMBL" id="CM001740">
    <property type="protein sequence ID" value="KJB08535.1"/>
    <property type="molecule type" value="Genomic_DNA"/>
</dbReference>
<keyword evidence="4" id="KW-1185">Reference proteome</keyword>
<proteinExistence type="predicted"/>
<evidence type="ECO:0000313" key="4">
    <source>
        <dbReference type="Proteomes" id="UP000032304"/>
    </source>
</evidence>
<name>A0A0D2QMP0_GOSRA</name>
<gene>
    <name evidence="3" type="ORF">B456_001G087300</name>
</gene>
<dbReference type="Proteomes" id="UP000032304">
    <property type="component" value="Chromosome 1"/>
</dbReference>
<protein>
    <submittedName>
        <fullName evidence="3">Uncharacterized protein</fullName>
    </submittedName>
</protein>
<evidence type="ECO:0000259" key="1">
    <source>
        <dbReference type="Pfam" id="PF24496"/>
    </source>
</evidence>
<evidence type="ECO:0000313" key="3">
    <source>
        <dbReference type="EMBL" id="KJB08535.1"/>
    </source>
</evidence>
<dbReference type="InterPro" id="IPR056010">
    <property type="entry name" value="DUF7588"/>
</dbReference>